<dbReference type="EMBL" id="LUKN01003265">
    <property type="protein sequence ID" value="OAQ97660.1"/>
    <property type="molecule type" value="Genomic_DNA"/>
</dbReference>
<reference evidence="2 3" key="1">
    <citation type="submission" date="2016-03" db="EMBL/GenBank/DDBJ databases">
        <title>Fine-scale spatial genetic structure of a fungal parasite of coffee scale insects.</title>
        <authorList>
            <person name="Jackson D."/>
            <person name="Zemenick K.A."/>
            <person name="Malloure B."/>
            <person name="Quandt C.A."/>
            <person name="James T.Y."/>
        </authorList>
    </citation>
    <scope>NUCLEOTIDE SEQUENCE [LARGE SCALE GENOMIC DNA]</scope>
    <source>
        <strain evidence="2 3">UM487</strain>
    </source>
</reference>
<comment type="caution">
    <text evidence="2">The sequence shown here is derived from an EMBL/GenBank/DDBJ whole genome shotgun (WGS) entry which is preliminary data.</text>
</comment>
<dbReference type="AlphaFoldDB" id="A0A179I7P2"/>
<proteinExistence type="predicted"/>
<gene>
    <name evidence="2" type="ORF">LLEC1_04962</name>
</gene>
<evidence type="ECO:0000313" key="3">
    <source>
        <dbReference type="Proteomes" id="UP000243081"/>
    </source>
</evidence>
<name>A0A179I7P2_CORDF</name>
<evidence type="ECO:0000256" key="1">
    <source>
        <dbReference type="SAM" id="MobiDB-lite"/>
    </source>
</evidence>
<keyword evidence="3" id="KW-1185">Reference proteome</keyword>
<feature type="region of interest" description="Disordered" evidence="1">
    <location>
        <begin position="41"/>
        <end position="60"/>
    </location>
</feature>
<accession>A0A179I7P2</accession>
<sequence>MASPAAGTRYKFPLVVDEIPVDQTCGAVVKPVQAASHEVLDNGLSAEEIQETGLKEEDSE</sequence>
<dbReference type="Proteomes" id="UP000243081">
    <property type="component" value="Unassembled WGS sequence"/>
</dbReference>
<evidence type="ECO:0000313" key="2">
    <source>
        <dbReference type="EMBL" id="OAQ97660.1"/>
    </source>
</evidence>
<organism evidence="2 3">
    <name type="scientific">Cordyceps confragosa</name>
    <name type="common">Lecanicillium lecanii</name>
    <dbReference type="NCBI Taxonomy" id="2714763"/>
    <lineage>
        <taxon>Eukaryota</taxon>
        <taxon>Fungi</taxon>
        <taxon>Dikarya</taxon>
        <taxon>Ascomycota</taxon>
        <taxon>Pezizomycotina</taxon>
        <taxon>Sordariomycetes</taxon>
        <taxon>Hypocreomycetidae</taxon>
        <taxon>Hypocreales</taxon>
        <taxon>Cordycipitaceae</taxon>
        <taxon>Akanthomyces</taxon>
    </lineage>
</organism>
<protein>
    <submittedName>
        <fullName evidence="2">Uncharacterized protein</fullName>
    </submittedName>
</protein>